<dbReference type="PANTHER" id="PTHR20923:SF1">
    <property type="entry name" value="G PATCH DOMAIN AND ANKYRIN REPEAT-CONTAINING PROTEIN 1"/>
    <property type="match status" value="1"/>
</dbReference>
<feature type="compositionally biased region" description="Basic and acidic residues" evidence="1">
    <location>
        <begin position="10"/>
        <end position="19"/>
    </location>
</feature>
<evidence type="ECO:0000313" key="4">
    <source>
        <dbReference type="Proteomes" id="UP001460270"/>
    </source>
</evidence>
<evidence type="ECO:0000259" key="2">
    <source>
        <dbReference type="PROSITE" id="PS50174"/>
    </source>
</evidence>
<evidence type="ECO:0000256" key="1">
    <source>
        <dbReference type="SAM" id="MobiDB-lite"/>
    </source>
</evidence>
<feature type="region of interest" description="Disordered" evidence="1">
    <location>
        <begin position="1"/>
        <end position="31"/>
    </location>
</feature>
<accession>A0AAW0PR18</accession>
<feature type="domain" description="G-patch" evidence="2">
    <location>
        <begin position="176"/>
        <end position="222"/>
    </location>
</feature>
<feature type="compositionally biased region" description="Basic and acidic residues" evidence="1">
    <location>
        <begin position="88"/>
        <end position="99"/>
    </location>
</feature>
<keyword evidence="4" id="KW-1185">Reference proteome</keyword>
<feature type="compositionally biased region" description="Basic residues" evidence="1">
    <location>
        <begin position="52"/>
        <end position="61"/>
    </location>
</feature>
<dbReference type="Proteomes" id="UP001460270">
    <property type="component" value="Unassembled WGS sequence"/>
</dbReference>
<reference evidence="4" key="1">
    <citation type="submission" date="2024-04" db="EMBL/GenBank/DDBJ databases">
        <title>Salinicola lusitanus LLJ914,a marine bacterium isolated from the Okinawa Trough.</title>
        <authorList>
            <person name="Li J."/>
        </authorList>
    </citation>
    <scope>NUCLEOTIDE SEQUENCE [LARGE SCALE GENOMIC DNA]</scope>
</reference>
<feature type="region of interest" description="Disordered" evidence="1">
    <location>
        <begin position="238"/>
        <end position="290"/>
    </location>
</feature>
<name>A0AAW0PR18_9GOBI</name>
<dbReference type="PANTHER" id="PTHR20923">
    <property type="entry name" value="BAT4 PROTEIN-RELATED"/>
    <property type="match status" value="1"/>
</dbReference>
<sequence>MASFGFTRASEQDIFRIDSHQPNQAPSIPITGQEARQFYESLVNDEKATKKEKIRRRKKRTTRQELRNSSGRERTVNGESVSGQRGGGGEEERADGERRGELQGLRLLRCAHEGDTLAIKDLLGKGADIDFQRSPSTALRRVRDVLQRPAHRSPHLHPAPVQPAPPPSRPALLPAPSSTSYRMMLRSGWDPGSGLGPEGTGTRRPVPTVLKRDTQGLGYGRGKKPKVTHFKAMDTEAVQRDERRREMMEERRNRGERREEMRRKELRTRPGRETSGGTSICRTKNIILKD</sequence>
<dbReference type="InterPro" id="IPR000467">
    <property type="entry name" value="G_patch_dom"/>
</dbReference>
<dbReference type="EMBL" id="JBBPFD010000004">
    <property type="protein sequence ID" value="KAK7929074.1"/>
    <property type="molecule type" value="Genomic_DNA"/>
</dbReference>
<gene>
    <name evidence="3" type="ORF">WMY93_005469</name>
</gene>
<comment type="caution">
    <text evidence="3">The sequence shown here is derived from an EMBL/GenBank/DDBJ whole genome shotgun (WGS) entry which is preliminary data.</text>
</comment>
<feature type="compositionally biased region" description="Pro residues" evidence="1">
    <location>
        <begin position="160"/>
        <end position="169"/>
    </location>
</feature>
<feature type="region of interest" description="Disordered" evidence="1">
    <location>
        <begin position="43"/>
        <end position="99"/>
    </location>
</feature>
<dbReference type="GO" id="GO:0003676">
    <property type="term" value="F:nucleic acid binding"/>
    <property type="evidence" value="ECO:0007669"/>
    <property type="project" value="InterPro"/>
</dbReference>
<feature type="region of interest" description="Disordered" evidence="1">
    <location>
        <begin position="149"/>
        <end position="169"/>
    </location>
</feature>
<evidence type="ECO:0000313" key="3">
    <source>
        <dbReference type="EMBL" id="KAK7929074.1"/>
    </source>
</evidence>
<dbReference type="AlphaFoldDB" id="A0AAW0PR18"/>
<dbReference type="PROSITE" id="PS50174">
    <property type="entry name" value="G_PATCH"/>
    <property type="match status" value="1"/>
</dbReference>
<dbReference type="SMART" id="SM00443">
    <property type="entry name" value="G_patch"/>
    <property type="match status" value="1"/>
</dbReference>
<protein>
    <recommendedName>
        <fullName evidence="2">G-patch domain-containing protein</fullName>
    </recommendedName>
</protein>
<feature type="compositionally biased region" description="Basic and acidic residues" evidence="1">
    <location>
        <begin position="238"/>
        <end position="272"/>
    </location>
</feature>
<proteinExistence type="predicted"/>
<organism evidence="3 4">
    <name type="scientific">Mugilogobius chulae</name>
    <name type="common">yellowstripe goby</name>
    <dbReference type="NCBI Taxonomy" id="88201"/>
    <lineage>
        <taxon>Eukaryota</taxon>
        <taxon>Metazoa</taxon>
        <taxon>Chordata</taxon>
        <taxon>Craniata</taxon>
        <taxon>Vertebrata</taxon>
        <taxon>Euteleostomi</taxon>
        <taxon>Actinopterygii</taxon>
        <taxon>Neopterygii</taxon>
        <taxon>Teleostei</taxon>
        <taxon>Neoteleostei</taxon>
        <taxon>Acanthomorphata</taxon>
        <taxon>Gobiaria</taxon>
        <taxon>Gobiiformes</taxon>
        <taxon>Gobioidei</taxon>
        <taxon>Gobiidae</taxon>
        <taxon>Gobionellinae</taxon>
        <taxon>Mugilogobius</taxon>
    </lineage>
</organism>
<dbReference type="InterPro" id="IPR039146">
    <property type="entry name" value="GPANK1"/>
</dbReference>
<feature type="compositionally biased region" description="Basic and acidic residues" evidence="1">
    <location>
        <begin position="62"/>
        <end position="76"/>
    </location>
</feature>
<dbReference type="Pfam" id="PF01585">
    <property type="entry name" value="G-patch"/>
    <property type="match status" value="1"/>
</dbReference>